<dbReference type="Proteomes" id="UP000094336">
    <property type="component" value="Unassembled WGS sequence"/>
</dbReference>
<comment type="cofactor">
    <cofactor evidence="2">
        <name>Mg(2+)</name>
        <dbReference type="ChEBI" id="CHEBI:18420"/>
    </cofactor>
</comment>
<keyword evidence="4" id="KW-0378">Hydrolase</keyword>
<proteinExistence type="predicted"/>
<evidence type="ECO:0000256" key="6">
    <source>
        <dbReference type="ARBA" id="ARBA00023211"/>
    </source>
</evidence>
<dbReference type="GO" id="GO:0005777">
    <property type="term" value="C:peroxisome"/>
    <property type="evidence" value="ECO:0007669"/>
    <property type="project" value="EnsemblFungi"/>
</dbReference>
<name>A0A1E3QUA1_9ASCO</name>
<dbReference type="OrthoDB" id="206213at2759"/>
<dbReference type="SUPFAM" id="SSF55811">
    <property type="entry name" value="Nudix"/>
    <property type="match status" value="1"/>
</dbReference>
<evidence type="ECO:0000313" key="8">
    <source>
        <dbReference type="EMBL" id="ODQ81134.1"/>
    </source>
</evidence>
<evidence type="ECO:0000256" key="1">
    <source>
        <dbReference type="ARBA" id="ARBA00001936"/>
    </source>
</evidence>
<dbReference type="GO" id="GO:0046872">
    <property type="term" value="F:metal ion binding"/>
    <property type="evidence" value="ECO:0007669"/>
    <property type="project" value="UniProtKB-KW"/>
</dbReference>
<keyword evidence="5" id="KW-0460">Magnesium</keyword>
<protein>
    <recommendedName>
        <fullName evidence="7">Nudix hydrolase domain-containing protein</fullName>
    </recommendedName>
</protein>
<evidence type="ECO:0000256" key="5">
    <source>
        <dbReference type="ARBA" id="ARBA00022842"/>
    </source>
</evidence>
<dbReference type="InterPro" id="IPR015797">
    <property type="entry name" value="NUDIX_hydrolase-like_dom_sf"/>
</dbReference>
<dbReference type="GO" id="GO:0006281">
    <property type="term" value="P:DNA repair"/>
    <property type="evidence" value="ECO:0007669"/>
    <property type="project" value="EnsemblFungi"/>
</dbReference>
<dbReference type="AlphaFoldDB" id="A0A1E3QUA1"/>
<dbReference type="GO" id="GO:0010945">
    <property type="term" value="F:coenzyme A diphosphatase activity"/>
    <property type="evidence" value="ECO:0007669"/>
    <property type="project" value="EnsemblFungi"/>
</dbReference>
<feature type="domain" description="Nudix hydrolase" evidence="7">
    <location>
        <begin position="35"/>
        <end position="191"/>
    </location>
</feature>
<evidence type="ECO:0000313" key="9">
    <source>
        <dbReference type="Proteomes" id="UP000094336"/>
    </source>
</evidence>
<dbReference type="RefSeq" id="XP_018986462.1">
    <property type="nucleotide sequence ID" value="XM_019128291.1"/>
</dbReference>
<accession>A0A1E3QUA1</accession>
<reference evidence="9" key="1">
    <citation type="submission" date="2016-05" db="EMBL/GenBank/DDBJ databases">
        <title>Comparative genomics of biotechnologically important yeasts.</title>
        <authorList>
            <consortium name="DOE Joint Genome Institute"/>
            <person name="Riley R."/>
            <person name="Haridas S."/>
            <person name="Wolfe K.H."/>
            <person name="Lopes M.R."/>
            <person name="Hittinger C.T."/>
            <person name="Goker M."/>
            <person name="Salamov A."/>
            <person name="Wisecaver J."/>
            <person name="Long T.M."/>
            <person name="Aerts A.L."/>
            <person name="Barry K."/>
            <person name="Choi C."/>
            <person name="Clum A."/>
            <person name="Coughlan A.Y."/>
            <person name="Deshpande S."/>
            <person name="Douglass A.P."/>
            <person name="Hanson S.J."/>
            <person name="Klenk H.-P."/>
            <person name="Labutti K."/>
            <person name="Lapidus A."/>
            <person name="Lindquist E."/>
            <person name="Lipzen A."/>
            <person name="Meier-Kolthoff J.P."/>
            <person name="Ohm R.A."/>
            <person name="Otillar R.P."/>
            <person name="Pangilinan J."/>
            <person name="Peng Y."/>
            <person name="Rokas A."/>
            <person name="Rosa C.A."/>
            <person name="Scheuner C."/>
            <person name="Sibirny A.A."/>
            <person name="Slot J.C."/>
            <person name="Stielow J.B."/>
            <person name="Sun H."/>
            <person name="Kurtzman C.P."/>
            <person name="Blackwell M."/>
            <person name="Grigoriev I.V."/>
            <person name="Jeffries T.W."/>
        </authorList>
    </citation>
    <scope>NUCLEOTIDE SEQUENCE [LARGE SCALE GENOMIC DNA]</scope>
    <source>
        <strain evidence="9">NRRL Y-12698</strain>
    </source>
</reference>
<dbReference type="PANTHER" id="PTHR12992">
    <property type="entry name" value="NUDIX HYDROLASE"/>
    <property type="match status" value="1"/>
</dbReference>
<dbReference type="InterPro" id="IPR045121">
    <property type="entry name" value="CoAse"/>
</dbReference>
<evidence type="ECO:0000259" key="7">
    <source>
        <dbReference type="PROSITE" id="PS51462"/>
    </source>
</evidence>
<dbReference type="GO" id="GO:0015938">
    <property type="term" value="P:coenzyme A catabolic process"/>
    <property type="evidence" value="ECO:0007669"/>
    <property type="project" value="TreeGrafter"/>
</dbReference>
<keyword evidence="6" id="KW-0464">Manganese</keyword>
<sequence length="347" mass="38874">MTVQNAATYLAKIRAYAPRHFQNGPKTVWHHLPVNRRSAVLLLLFLGSQGELRVLLTKRSSKLKSFPGQISLPGGKADTGLETAWDVALRETEEEIGIARDAQRLMDAYGCLIERLGELPCYMSRNLLAVRPCVGFLSWQARDGETSERVAEELALSLNPGESSSIFSVPVRDIYLSYLAEQAPEKPLECLGSSRSVYKWAGIPWCLKSFLFPIESAHEPKWLNNVTDLPSDEEALSDDEKRAISYGRTGYRRSSITGDMIKDVWGLTANILHDLAEIMYASLVDTEIGEEELIYALRNSGQSMGNAKGRTPWEKKLIEGDENVSFKDVLPAEEFERLKRMYASAKL</sequence>
<dbReference type="GeneID" id="30146144"/>
<keyword evidence="3" id="KW-0479">Metal-binding</keyword>
<evidence type="ECO:0000256" key="2">
    <source>
        <dbReference type="ARBA" id="ARBA00001946"/>
    </source>
</evidence>
<dbReference type="CDD" id="cd03426">
    <property type="entry name" value="NUDIX_CoAse_Nudt7"/>
    <property type="match status" value="1"/>
</dbReference>
<gene>
    <name evidence="8" type="ORF">BABINDRAFT_160536</name>
</gene>
<evidence type="ECO:0000256" key="4">
    <source>
        <dbReference type="ARBA" id="ARBA00022801"/>
    </source>
</evidence>
<dbReference type="EMBL" id="KV454428">
    <property type="protein sequence ID" value="ODQ81134.1"/>
    <property type="molecule type" value="Genomic_DNA"/>
</dbReference>
<dbReference type="PANTHER" id="PTHR12992:SF24">
    <property type="entry name" value="PEROXISOMAL COENZYME A DIPHOSPHATASE NUDT7"/>
    <property type="match status" value="1"/>
</dbReference>
<dbReference type="PROSITE" id="PS51462">
    <property type="entry name" value="NUDIX"/>
    <property type="match status" value="1"/>
</dbReference>
<dbReference type="GO" id="GO:0008413">
    <property type="term" value="F:8-oxo-7,8-dihydroguanosine triphosphate pyrophosphatase activity"/>
    <property type="evidence" value="ECO:0007669"/>
    <property type="project" value="EnsemblFungi"/>
</dbReference>
<evidence type="ECO:0000256" key="3">
    <source>
        <dbReference type="ARBA" id="ARBA00022723"/>
    </source>
</evidence>
<dbReference type="InterPro" id="IPR000086">
    <property type="entry name" value="NUDIX_hydrolase_dom"/>
</dbReference>
<comment type="cofactor">
    <cofactor evidence="1">
        <name>Mn(2+)</name>
        <dbReference type="ChEBI" id="CHEBI:29035"/>
    </cofactor>
</comment>
<dbReference type="Gene3D" id="3.90.79.10">
    <property type="entry name" value="Nucleoside Triphosphate Pyrophosphohydrolase"/>
    <property type="match status" value="1"/>
</dbReference>
<organism evidence="8 9">
    <name type="scientific">Babjeviella inositovora NRRL Y-12698</name>
    <dbReference type="NCBI Taxonomy" id="984486"/>
    <lineage>
        <taxon>Eukaryota</taxon>
        <taxon>Fungi</taxon>
        <taxon>Dikarya</taxon>
        <taxon>Ascomycota</taxon>
        <taxon>Saccharomycotina</taxon>
        <taxon>Pichiomycetes</taxon>
        <taxon>Serinales incertae sedis</taxon>
        <taxon>Babjeviella</taxon>
    </lineage>
</organism>
<dbReference type="STRING" id="984486.A0A1E3QUA1"/>
<dbReference type="Pfam" id="PF00293">
    <property type="entry name" value="NUDIX"/>
    <property type="match status" value="1"/>
</dbReference>
<keyword evidence="9" id="KW-1185">Reference proteome</keyword>